<dbReference type="RefSeq" id="WP_378616665.1">
    <property type="nucleotide sequence ID" value="NZ_JBHSAX010000033.1"/>
</dbReference>
<proteinExistence type="predicted"/>
<evidence type="ECO:0000313" key="2">
    <source>
        <dbReference type="Proteomes" id="UP001595696"/>
    </source>
</evidence>
<gene>
    <name evidence="1" type="ORF">ACFO0B_29670</name>
</gene>
<sequence length="202" mass="22387">MPSPLFVALQNNLNNLKSSLIAPKKSDFSKYTSAEHDMALGFVLLASAHVEEYAEQRCLKAASAAMDSHGHGKATRASKCLLVWHAANFPAEMIPLEPAEFASSLRAADVLKQYRALVNKMHGISGTKLLKLVVPLGLRDSELDIALFNTLNDLADRRNRAAHVRVNRAKLMKEPVEEWNLFQQILKPLETMDISIDAALRT</sequence>
<accession>A0ABV8E1J8</accession>
<dbReference type="EMBL" id="JBHSAX010000033">
    <property type="protein sequence ID" value="MFC3966176.1"/>
    <property type="molecule type" value="Genomic_DNA"/>
</dbReference>
<name>A0ABV8E1J8_9NOCA</name>
<keyword evidence="2" id="KW-1185">Reference proteome</keyword>
<evidence type="ECO:0000313" key="1">
    <source>
        <dbReference type="EMBL" id="MFC3966176.1"/>
    </source>
</evidence>
<comment type="caution">
    <text evidence="1">The sequence shown here is derived from an EMBL/GenBank/DDBJ whole genome shotgun (WGS) entry which is preliminary data.</text>
</comment>
<protein>
    <recommendedName>
        <fullName evidence="3">RiboL-PSP-HEPN domain-containing protein</fullName>
    </recommendedName>
</protein>
<dbReference type="Proteomes" id="UP001595696">
    <property type="component" value="Unassembled WGS sequence"/>
</dbReference>
<evidence type="ECO:0008006" key="3">
    <source>
        <dbReference type="Google" id="ProtNLM"/>
    </source>
</evidence>
<reference evidence="2" key="1">
    <citation type="journal article" date="2019" name="Int. J. Syst. Evol. Microbiol.">
        <title>The Global Catalogue of Microorganisms (GCM) 10K type strain sequencing project: providing services to taxonomists for standard genome sequencing and annotation.</title>
        <authorList>
            <consortium name="The Broad Institute Genomics Platform"/>
            <consortium name="The Broad Institute Genome Sequencing Center for Infectious Disease"/>
            <person name="Wu L."/>
            <person name="Ma J."/>
        </authorList>
    </citation>
    <scope>NUCLEOTIDE SEQUENCE [LARGE SCALE GENOMIC DNA]</scope>
    <source>
        <strain evidence="2">CGMCC 4.7330</strain>
    </source>
</reference>
<organism evidence="1 2">
    <name type="scientific">Nocardia jiangsuensis</name>
    <dbReference type="NCBI Taxonomy" id="1691563"/>
    <lineage>
        <taxon>Bacteria</taxon>
        <taxon>Bacillati</taxon>
        <taxon>Actinomycetota</taxon>
        <taxon>Actinomycetes</taxon>
        <taxon>Mycobacteriales</taxon>
        <taxon>Nocardiaceae</taxon>
        <taxon>Nocardia</taxon>
    </lineage>
</organism>